<dbReference type="InterPro" id="IPR051540">
    <property type="entry name" value="S-2-haloacid_dehalogenase"/>
</dbReference>
<dbReference type="PANTHER" id="PTHR43316">
    <property type="entry name" value="HYDROLASE, HALOACID DELAHOGENASE-RELATED"/>
    <property type="match status" value="1"/>
</dbReference>
<gene>
    <name evidence="3" type="ORF">HMPREF0620_0528</name>
</gene>
<dbReference type="GO" id="GO:0016787">
    <property type="term" value="F:hydrolase activity"/>
    <property type="evidence" value="ECO:0007669"/>
    <property type="project" value="UniProtKB-KW"/>
</dbReference>
<protein>
    <submittedName>
        <fullName evidence="3">Haloacid dehalogenase-like hydrolase</fullName>
    </submittedName>
</protein>
<dbReference type="PATRIC" id="fig|864564.6.peg.1182"/>
<evidence type="ECO:0000313" key="3">
    <source>
        <dbReference type="EMBL" id="EFT83523.1"/>
    </source>
</evidence>
<dbReference type="PANTHER" id="PTHR43316:SF3">
    <property type="entry name" value="HALOACID DEHALOGENASE, TYPE II (AFU_ORTHOLOGUE AFUA_2G07750)-RELATED"/>
    <property type="match status" value="1"/>
</dbReference>
<dbReference type="AlphaFoldDB" id="E6K142"/>
<dbReference type="SFLD" id="SFLDG01129">
    <property type="entry name" value="C1.5:_HAD__Beta-PGM__Phosphata"/>
    <property type="match status" value="1"/>
</dbReference>
<keyword evidence="4" id="KW-1185">Reference proteome</keyword>
<dbReference type="KEGG" id="pdo:PSDT_1086"/>
<proteinExistence type="predicted"/>
<dbReference type="InterPro" id="IPR036412">
    <property type="entry name" value="HAD-like_sf"/>
</dbReference>
<comment type="caution">
    <text evidence="3">The sequence shown here is derived from an EMBL/GenBank/DDBJ whole genome shotgun (WGS) entry which is preliminary data.</text>
</comment>
<reference evidence="3 4" key="1">
    <citation type="submission" date="2010-12" db="EMBL/GenBank/DDBJ databases">
        <authorList>
            <person name="Muzny D."/>
            <person name="Qin X."/>
            <person name="Buhay C."/>
            <person name="Dugan-Rocha S."/>
            <person name="Ding Y."/>
            <person name="Chen G."/>
            <person name="Hawes A."/>
            <person name="Holder M."/>
            <person name="Jhangiani S."/>
            <person name="Johnson A."/>
            <person name="Khan Z."/>
            <person name="Li Z."/>
            <person name="Liu W."/>
            <person name="Liu X."/>
            <person name="Perez L."/>
            <person name="Shen H."/>
            <person name="Wang Q."/>
            <person name="Watt J."/>
            <person name="Xi L."/>
            <person name="Xin Y."/>
            <person name="Zhou J."/>
            <person name="Deng J."/>
            <person name="Jiang H."/>
            <person name="Liu Y."/>
            <person name="Qu J."/>
            <person name="Song X.-Z."/>
            <person name="Zhang L."/>
            <person name="Villasana D."/>
            <person name="Johnson A."/>
            <person name="Liu J."/>
            <person name="Liyanage D."/>
            <person name="Lorensuhewa L."/>
            <person name="Robinson T."/>
            <person name="Song A."/>
            <person name="Song B.-B."/>
            <person name="Dinh H."/>
            <person name="Thornton R."/>
            <person name="Coyle M."/>
            <person name="Francisco L."/>
            <person name="Jackson L."/>
            <person name="Javaid M."/>
            <person name="Korchina V."/>
            <person name="Kovar C."/>
            <person name="Mata R."/>
            <person name="Mathew T."/>
            <person name="Ngo R."/>
            <person name="Nguyen L."/>
            <person name="Nguyen N."/>
            <person name="Okwuonu G."/>
            <person name="Ongeri F."/>
            <person name="Pham C."/>
            <person name="Simmons D."/>
            <person name="Wilczek-Boney K."/>
            <person name="Hale W."/>
            <person name="Jakkamsetti A."/>
            <person name="Pham P."/>
            <person name="Ruth R."/>
            <person name="San Lucas F."/>
            <person name="Warren J."/>
            <person name="Zhang J."/>
            <person name="Zhao Z."/>
            <person name="Zhou C."/>
            <person name="Zhu D."/>
            <person name="Lee S."/>
            <person name="Bess C."/>
            <person name="Blankenburg K."/>
            <person name="Forbes L."/>
            <person name="Fu Q."/>
            <person name="Gubbala S."/>
            <person name="Hirani K."/>
            <person name="Jayaseelan J.C."/>
            <person name="Lara F."/>
            <person name="Munidasa M."/>
            <person name="Palculict T."/>
            <person name="Patil S."/>
            <person name="Pu L.-L."/>
            <person name="Saada N."/>
            <person name="Tang L."/>
            <person name="Weissenberger G."/>
            <person name="Zhu Y."/>
            <person name="Hemphill L."/>
            <person name="Shang Y."/>
            <person name="Youmans B."/>
            <person name="Ayvaz T."/>
            <person name="Ross M."/>
            <person name="Santibanez J."/>
            <person name="Aqrawi P."/>
            <person name="Gross S."/>
            <person name="Joshi V."/>
            <person name="Fowler G."/>
            <person name="Nazareth L."/>
            <person name="Reid J."/>
            <person name="Worley K."/>
            <person name="Petrosino J."/>
            <person name="Highlander S."/>
            <person name="Gibbs R."/>
        </authorList>
    </citation>
    <scope>NUCLEOTIDE SEQUENCE [LARGE SCALE GENOMIC DNA]</scope>
    <source>
        <strain evidence="3 4">DSM 10105</strain>
    </source>
</reference>
<dbReference type="InterPro" id="IPR023214">
    <property type="entry name" value="HAD_sf"/>
</dbReference>
<dbReference type="eggNOG" id="COG0546">
    <property type="taxonomic scope" value="Bacteria"/>
</dbReference>
<organism evidence="3 4">
    <name type="scientific">Parascardovia denticolens DSM 10105 = JCM 12538</name>
    <dbReference type="NCBI Taxonomy" id="864564"/>
    <lineage>
        <taxon>Bacteria</taxon>
        <taxon>Bacillati</taxon>
        <taxon>Actinomycetota</taxon>
        <taxon>Actinomycetes</taxon>
        <taxon>Bifidobacteriales</taxon>
        <taxon>Bifidobacteriaceae</taxon>
        <taxon>Parascardovia</taxon>
    </lineage>
</organism>
<keyword evidence="1 3" id="KW-0378">Hydrolase</keyword>
<evidence type="ECO:0000313" key="4">
    <source>
        <dbReference type="Proteomes" id="UP000004946"/>
    </source>
</evidence>
<feature type="region of interest" description="Disordered" evidence="2">
    <location>
        <begin position="202"/>
        <end position="224"/>
    </location>
</feature>
<dbReference type="EMBL" id="AEON01000001">
    <property type="protein sequence ID" value="EFT83523.1"/>
    <property type="molecule type" value="Genomic_DNA"/>
</dbReference>
<accession>E6K142</accession>
<dbReference type="RefSeq" id="WP_006288929.1">
    <property type="nucleotide sequence ID" value="NZ_AP012333.1"/>
</dbReference>
<evidence type="ECO:0000256" key="2">
    <source>
        <dbReference type="SAM" id="MobiDB-lite"/>
    </source>
</evidence>
<dbReference type="HOGENOM" id="CLU_045011_8_6_11"/>
<feature type="compositionally biased region" description="Basic and acidic residues" evidence="2">
    <location>
        <begin position="205"/>
        <end position="224"/>
    </location>
</feature>
<dbReference type="Gene3D" id="3.40.50.1000">
    <property type="entry name" value="HAD superfamily/HAD-like"/>
    <property type="match status" value="1"/>
</dbReference>
<evidence type="ECO:0000256" key="1">
    <source>
        <dbReference type="ARBA" id="ARBA00022801"/>
    </source>
</evidence>
<dbReference type="SUPFAM" id="SSF56784">
    <property type="entry name" value="HAD-like"/>
    <property type="match status" value="1"/>
</dbReference>
<dbReference type="Pfam" id="PF00702">
    <property type="entry name" value="Hydrolase"/>
    <property type="match status" value="1"/>
</dbReference>
<dbReference type="SFLD" id="SFLDS00003">
    <property type="entry name" value="Haloacid_Dehalogenase"/>
    <property type="match status" value="1"/>
</dbReference>
<dbReference type="Proteomes" id="UP000004946">
    <property type="component" value="Chromosome"/>
</dbReference>
<name>E6K142_PARDN</name>
<sequence length="297" mass="32850">MTYSYALFDLYGTLVDIRTDEGDPGLWEDFHRYLADRLTGWPGGHAKPPALASASALEDKLKMRQREELAHREASDPSVDTEEIEIDLEPVYRKTLADFGFDVGPGREEREIHSLIADAAVFFRRRSRSKLAVFPQAVDLLARLRQEGVMTILASNAQLLFTEQEMEPLKDSFDQIFLSSQVGFKKPSPRFFSRILDSLSLSESGSDRSENRSDRLGSGPGRRETASRAIAASRAVMVGNEVGCDILGARGVGVDGILLRTGTIPELSREEGSSRAVLCLDGADYPAVFEFITGKSW</sequence>